<feature type="transmembrane region" description="Helical" evidence="2">
    <location>
        <begin position="239"/>
        <end position="259"/>
    </location>
</feature>
<evidence type="ECO:0000313" key="4">
    <source>
        <dbReference type="EMBL" id="CAD8891563.1"/>
    </source>
</evidence>
<keyword evidence="2" id="KW-1133">Transmembrane helix</keyword>
<evidence type="ECO:0000256" key="3">
    <source>
        <dbReference type="SAM" id="SignalP"/>
    </source>
</evidence>
<sequence>MFRWAASTLASLLVVSFVSAAKETTVSVTEIGNGPACVRHTTGSKLTTIEGVKSFWRNLHLKGDGFVKQIPDMSLVPDFFNRPDGGVIVHLKNIDWDDVASNSLVVRSDSSDLIPDEDVETLTDADSFRRSLLEKIGSESKLDIVSLDASDISSSEITSVFNSIQSAVSGKVVLHIVSEREVEHRRLDDRDENEDNEDNEDKDGENQGDDDAYTWQKYGYYDNYANFVTNYKTMGQIQYFNVVVGTTFMLLYAVSVGVYKLMYMPLMADTLLFGESAKMASET</sequence>
<organism evidence="4">
    <name type="scientific">Corethron hystrix</name>
    <dbReference type="NCBI Taxonomy" id="216773"/>
    <lineage>
        <taxon>Eukaryota</taxon>
        <taxon>Sar</taxon>
        <taxon>Stramenopiles</taxon>
        <taxon>Ochrophyta</taxon>
        <taxon>Bacillariophyta</taxon>
        <taxon>Coscinodiscophyceae</taxon>
        <taxon>Corethrophycidae</taxon>
        <taxon>Corethrales</taxon>
        <taxon>Corethraceae</taxon>
        <taxon>Corethron</taxon>
    </lineage>
</organism>
<evidence type="ECO:0000256" key="2">
    <source>
        <dbReference type="SAM" id="Phobius"/>
    </source>
</evidence>
<dbReference type="EMBL" id="HBFR01026091">
    <property type="protein sequence ID" value="CAD8891563.1"/>
    <property type="molecule type" value="Transcribed_RNA"/>
</dbReference>
<feature type="signal peptide" evidence="3">
    <location>
        <begin position="1"/>
        <end position="20"/>
    </location>
</feature>
<protein>
    <recommendedName>
        <fullName evidence="5">Protein BIG1</fullName>
    </recommendedName>
</protein>
<reference evidence="4" key="1">
    <citation type="submission" date="2021-01" db="EMBL/GenBank/DDBJ databases">
        <authorList>
            <person name="Corre E."/>
            <person name="Pelletier E."/>
            <person name="Niang G."/>
            <person name="Scheremetjew M."/>
            <person name="Finn R."/>
            <person name="Kale V."/>
            <person name="Holt S."/>
            <person name="Cochrane G."/>
            <person name="Meng A."/>
            <person name="Brown T."/>
            <person name="Cohen L."/>
        </authorList>
    </citation>
    <scope>NUCLEOTIDE SEQUENCE</scope>
    <source>
        <strain evidence="4">308</strain>
    </source>
</reference>
<accession>A0A7S1BP58</accession>
<evidence type="ECO:0000256" key="1">
    <source>
        <dbReference type="SAM" id="MobiDB-lite"/>
    </source>
</evidence>
<keyword evidence="2" id="KW-0812">Transmembrane</keyword>
<gene>
    <name evidence="4" type="ORF">CHYS00102_LOCUS18769</name>
</gene>
<keyword evidence="2" id="KW-0472">Membrane</keyword>
<feature type="region of interest" description="Disordered" evidence="1">
    <location>
        <begin position="184"/>
        <end position="211"/>
    </location>
</feature>
<feature type="compositionally biased region" description="Acidic residues" evidence="1">
    <location>
        <begin position="190"/>
        <end position="211"/>
    </location>
</feature>
<name>A0A7S1BP58_9STRA</name>
<feature type="chain" id="PRO_5030856577" description="Protein BIG1" evidence="3">
    <location>
        <begin position="21"/>
        <end position="283"/>
    </location>
</feature>
<proteinExistence type="predicted"/>
<evidence type="ECO:0008006" key="5">
    <source>
        <dbReference type="Google" id="ProtNLM"/>
    </source>
</evidence>
<keyword evidence="3" id="KW-0732">Signal</keyword>
<dbReference type="AlphaFoldDB" id="A0A7S1BP58"/>